<sequence>MSNKFLTKKGVIINFLASDLLQLKKGDKMPSISEYQLAYDVARGTVQNALNYLKTEGAIVVKSHGHLGTFIEEINYAILQEYALSEAILGTMTLPYSRLYEGLATGIYEEFKEYNIKLNLAYIRGSKERIRSISMKTYRFAVVSKFAAERAIKQGDSLEIVVDFGEKTYLSEHVLLFSNIDKNEIENGMRVAIDYSSLDQQMLTKESIKDKEVKLIEMPGHQIIHSLKEGQIDAGIWNFDEIRDKNHDDLNYVTLANKELGQSMGTSVIVCHKEDSSMQAFFTKSFNRERVLSVQSQVKAGKLIPKY</sequence>
<name>A0A1X6WLB5_9ENTE</name>
<keyword evidence="4" id="KW-1185">Reference proteome</keyword>
<dbReference type="Proteomes" id="UP000195918">
    <property type="component" value="Unassembled WGS sequence"/>
</dbReference>
<gene>
    <name evidence="3" type="ORF">FM121_03150</name>
</gene>
<dbReference type="NCBIfam" id="NF041241">
    <property type="entry name" value="YhfZ_full"/>
    <property type="match status" value="1"/>
</dbReference>
<dbReference type="Gene3D" id="3.40.190.10">
    <property type="entry name" value="Periplasmic binding protein-like II"/>
    <property type="match status" value="2"/>
</dbReference>
<reference evidence="4" key="1">
    <citation type="submission" date="2017-02" db="EMBL/GenBank/DDBJ databases">
        <authorList>
            <person name="Dridi B."/>
        </authorList>
    </citation>
    <scope>NUCLEOTIDE SEQUENCE [LARGE SCALE GENOMIC DNA]</scope>
    <source>
        <strain evidence="4">bH819</strain>
    </source>
</reference>
<feature type="domain" description="YhfZ helix-turn-helix" evidence="1">
    <location>
        <begin position="24"/>
        <end position="71"/>
    </location>
</feature>
<dbReference type="Pfam" id="PF14503">
    <property type="entry name" value="YhfZ_C"/>
    <property type="match status" value="1"/>
</dbReference>
<evidence type="ECO:0000259" key="1">
    <source>
        <dbReference type="Pfam" id="PF14502"/>
    </source>
</evidence>
<dbReference type="OrthoDB" id="147067at2"/>
<evidence type="ECO:0000259" key="2">
    <source>
        <dbReference type="Pfam" id="PF14503"/>
    </source>
</evidence>
<dbReference type="InterPro" id="IPR036390">
    <property type="entry name" value="WH_DNA-bd_sf"/>
</dbReference>
<dbReference type="Pfam" id="PF14502">
    <property type="entry name" value="HTH_41"/>
    <property type="match status" value="1"/>
</dbReference>
<evidence type="ECO:0000313" key="4">
    <source>
        <dbReference type="Proteomes" id="UP000195918"/>
    </source>
</evidence>
<evidence type="ECO:0008006" key="5">
    <source>
        <dbReference type="Google" id="ProtNLM"/>
    </source>
</evidence>
<dbReference type="SUPFAM" id="SSF46785">
    <property type="entry name" value="Winged helix' DNA-binding domain"/>
    <property type="match status" value="1"/>
</dbReference>
<proteinExistence type="predicted"/>
<dbReference type="InterPro" id="IPR041444">
    <property type="entry name" value="HTH_41"/>
</dbReference>
<organism evidence="3 4">
    <name type="scientific">Vagococcus fluvialis bH819</name>
    <dbReference type="NCBI Taxonomy" id="1255619"/>
    <lineage>
        <taxon>Bacteria</taxon>
        <taxon>Bacillati</taxon>
        <taxon>Bacillota</taxon>
        <taxon>Bacilli</taxon>
        <taxon>Lactobacillales</taxon>
        <taxon>Enterococcaceae</taxon>
        <taxon>Vagococcus</taxon>
    </lineage>
</organism>
<evidence type="ECO:0000313" key="3">
    <source>
        <dbReference type="EMBL" id="SLM85067.1"/>
    </source>
</evidence>
<dbReference type="EMBL" id="FWFD01000007">
    <property type="protein sequence ID" value="SLM85067.1"/>
    <property type="molecule type" value="Genomic_DNA"/>
</dbReference>
<dbReference type="RefSeq" id="WP_086950707.1">
    <property type="nucleotide sequence ID" value="NZ_FWFD01000007.1"/>
</dbReference>
<dbReference type="Gene3D" id="1.10.10.10">
    <property type="entry name" value="Winged helix-like DNA-binding domain superfamily/Winged helix DNA-binding domain"/>
    <property type="match status" value="1"/>
</dbReference>
<dbReference type="AlphaFoldDB" id="A0A1X6WLB5"/>
<dbReference type="InterPro" id="IPR032791">
    <property type="entry name" value="YhfZ_C"/>
</dbReference>
<protein>
    <recommendedName>
        <fullName evidence="5">GntR family transcriptional regulator</fullName>
    </recommendedName>
</protein>
<dbReference type="InterPro" id="IPR036388">
    <property type="entry name" value="WH-like_DNA-bd_sf"/>
</dbReference>
<accession>A0A1X6WLB5</accession>
<feature type="domain" description="Uncharacterised protein YhfZ C-terminal" evidence="2">
    <location>
        <begin position="78"/>
        <end position="307"/>
    </location>
</feature>
<dbReference type="SUPFAM" id="SSF53850">
    <property type="entry name" value="Periplasmic binding protein-like II"/>
    <property type="match status" value="1"/>
</dbReference>